<keyword evidence="1" id="KW-1133">Transmembrane helix</keyword>
<name>A0AAN7VN37_9COLE</name>
<keyword evidence="1" id="KW-0812">Transmembrane</keyword>
<keyword evidence="1" id="KW-0472">Membrane</keyword>
<dbReference type="PANTHER" id="PTHR38337:SF1">
    <property type="entry name" value="GUSTATORY RECEPTOR"/>
    <property type="match status" value="1"/>
</dbReference>
<feature type="transmembrane region" description="Helical" evidence="1">
    <location>
        <begin position="51"/>
        <end position="73"/>
    </location>
</feature>
<evidence type="ECO:0000313" key="3">
    <source>
        <dbReference type="Proteomes" id="UP001329430"/>
    </source>
</evidence>
<protein>
    <submittedName>
        <fullName evidence="2">Uncharacterized protein</fullName>
    </submittedName>
</protein>
<feature type="transmembrane region" description="Helical" evidence="1">
    <location>
        <begin position="325"/>
        <end position="345"/>
    </location>
</feature>
<reference evidence="2 3" key="1">
    <citation type="journal article" date="2024" name="Insects">
        <title>An Improved Chromosome-Level Genome Assembly of the Firefly Pyrocoelia pectoralis.</title>
        <authorList>
            <person name="Fu X."/>
            <person name="Meyer-Rochow V.B."/>
            <person name="Ballantyne L."/>
            <person name="Zhu X."/>
        </authorList>
    </citation>
    <scope>NUCLEOTIDE SEQUENCE [LARGE SCALE GENOMIC DNA]</scope>
    <source>
        <strain evidence="2">XCY_ONT2</strain>
    </source>
</reference>
<feature type="transmembrane region" description="Helical" evidence="1">
    <location>
        <begin position="178"/>
        <end position="197"/>
    </location>
</feature>
<dbReference type="Proteomes" id="UP001329430">
    <property type="component" value="Chromosome 3"/>
</dbReference>
<proteinExistence type="predicted"/>
<gene>
    <name evidence="2" type="ORF">RI129_005253</name>
</gene>
<feature type="transmembrane region" description="Helical" evidence="1">
    <location>
        <begin position="121"/>
        <end position="143"/>
    </location>
</feature>
<dbReference type="EMBL" id="JAVRBK010000003">
    <property type="protein sequence ID" value="KAK5646789.1"/>
    <property type="molecule type" value="Genomic_DNA"/>
</dbReference>
<comment type="caution">
    <text evidence="2">The sequence shown here is derived from an EMBL/GenBank/DDBJ whole genome shotgun (WGS) entry which is preliminary data.</text>
</comment>
<accession>A0AAN7VN37</accession>
<evidence type="ECO:0000256" key="1">
    <source>
        <dbReference type="SAM" id="Phobius"/>
    </source>
</evidence>
<sequence length="427" mass="48868">MDTPFLDPPSHLSVTAVLNYCKFKILRPYLRLLTATGLRSLAVDQVESCTLWYILGLFYTIQVIILMCIGYVLQYMACFRRDRGFCYKILNTNEPLLKSMEQDVGQLNSEKQYEQICHGSVIFSYIIPSVLHLCAYLFGVYTFRSSENDQLPSLMERVFLASSYLADGFLSQKRIVKLLWIFVALGIVWMLLSFMSVNFMMFDGTILFRWLENRSKAVIMTMKIMLIVGTLWHDIIQATVISSYCLQAQLLTSYLHFLRAKLLQHPIQSIEWMREISEFKKLLKYLNENLSTPACIFMFINISWALSGTLWLLGYDRIDVQTVPISVISILNVSLWWTLILAPFIQAARLTSACRLIKTVGHEVRARPFVHQGTPGSELDTILLYASSLDMSATLFKIPITERTLAFGITFLAVAVLVIGQCHYLTA</sequence>
<dbReference type="PANTHER" id="PTHR38337">
    <property type="entry name" value="AGAP010540-PA"/>
    <property type="match status" value="1"/>
</dbReference>
<keyword evidence="3" id="KW-1185">Reference proteome</keyword>
<evidence type="ECO:0000313" key="2">
    <source>
        <dbReference type="EMBL" id="KAK5646789.1"/>
    </source>
</evidence>
<feature type="transmembrane region" description="Helical" evidence="1">
    <location>
        <begin position="290"/>
        <end position="313"/>
    </location>
</feature>
<dbReference type="AlphaFoldDB" id="A0AAN7VN37"/>
<feature type="transmembrane region" description="Helical" evidence="1">
    <location>
        <begin position="405"/>
        <end position="426"/>
    </location>
</feature>
<organism evidence="2 3">
    <name type="scientific">Pyrocoelia pectoralis</name>
    <dbReference type="NCBI Taxonomy" id="417401"/>
    <lineage>
        <taxon>Eukaryota</taxon>
        <taxon>Metazoa</taxon>
        <taxon>Ecdysozoa</taxon>
        <taxon>Arthropoda</taxon>
        <taxon>Hexapoda</taxon>
        <taxon>Insecta</taxon>
        <taxon>Pterygota</taxon>
        <taxon>Neoptera</taxon>
        <taxon>Endopterygota</taxon>
        <taxon>Coleoptera</taxon>
        <taxon>Polyphaga</taxon>
        <taxon>Elateriformia</taxon>
        <taxon>Elateroidea</taxon>
        <taxon>Lampyridae</taxon>
        <taxon>Lampyrinae</taxon>
        <taxon>Pyrocoelia</taxon>
    </lineage>
</organism>